<dbReference type="SUPFAM" id="SSF55961">
    <property type="entry name" value="Bet v1-like"/>
    <property type="match status" value="1"/>
</dbReference>
<protein>
    <submittedName>
        <fullName evidence="4">SRPBCC family protein</fullName>
    </submittedName>
</protein>
<evidence type="ECO:0000256" key="1">
    <source>
        <dbReference type="ARBA" id="ARBA00006817"/>
    </source>
</evidence>
<evidence type="ECO:0000313" key="5">
    <source>
        <dbReference type="Proteomes" id="UP001499930"/>
    </source>
</evidence>
<dbReference type="Gene3D" id="3.30.530.20">
    <property type="match status" value="1"/>
</dbReference>
<dbReference type="InterPro" id="IPR013538">
    <property type="entry name" value="ASHA1/2-like_C"/>
</dbReference>
<accession>A0ABP6L944</accession>
<name>A0ABP6L944_9ACTN</name>
<comment type="similarity">
    <text evidence="1">Belongs to the AHA1 family.</text>
</comment>
<sequence length="184" mass="20305">MNGAGALEVTTPNDREIVLTRVFDAPRRMVFDAWTRPELLVRWYGARGWNLVVCEVDLRVGGRWRFVSRGPGGAEMGQSGVYRVVSPPGRLVHTETFDDQSYPGETLVTHAFTERDGRTTLTSTVLYATREGRDIVLGYPMARGVAEGYDRLAGLLARTPGRPGDPRPEHDPLAGTGRGHATKR</sequence>
<dbReference type="Proteomes" id="UP001499930">
    <property type="component" value="Unassembled WGS sequence"/>
</dbReference>
<dbReference type="RefSeq" id="WP_344903855.1">
    <property type="nucleotide sequence ID" value="NZ_BAAAWD010000019.1"/>
</dbReference>
<keyword evidence="5" id="KW-1185">Reference proteome</keyword>
<dbReference type="Pfam" id="PF08327">
    <property type="entry name" value="AHSA1"/>
    <property type="match status" value="1"/>
</dbReference>
<evidence type="ECO:0000256" key="2">
    <source>
        <dbReference type="SAM" id="MobiDB-lite"/>
    </source>
</evidence>
<reference evidence="5" key="1">
    <citation type="journal article" date="2019" name="Int. J. Syst. Evol. Microbiol.">
        <title>The Global Catalogue of Microorganisms (GCM) 10K type strain sequencing project: providing services to taxonomists for standard genome sequencing and annotation.</title>
        <authorList>
            <consortium name="The Broad Institute Genomics Platform"/>
            <consortium name="The Broad Institute Genome Sequencing Center for Infectious Disease"/>
            <person name="Wu L."/>
            <person name="Ma J."/>
        </authorList>
    </citation>
    <scope>NUCLEOTIDE SEQUENCE [LARGE SCALE GENOMIC DNA]</scope>
    <source>
        <strain evidence="5">JCM 3106</strain>
    </source>
</reference>
<evidence type="ECO:0000313" key="4">
    <source>
        <dbReference type="EMBL" id="GAA3031905.1"/>
    </source>
</evidence>
<comment type="caution">
    <text evidence="4">The sequence shown here is derived from an EMBL/GenBank/DDBJ whole genome shotgun (WGS) entry which is preliminary data.</text>
</comment>
<dbReference type="EMBL" id="BAAAWD010000019">
    <property type="protein sequence ID" value="GAA3031905.1"/>
    <property type="molecule type" value="Genomic_DNA"/>
</dbReference>
<dbReference type="CDD" id="cd07826">
    <property type="entry name" value="SRPBCC_CalC_Aha1-like_9"/>
    <property type="match status" value="1"/>
</dbReference>
<gene>
    <name evidence="4" type="ORF">GCM10017559_68870</name>
</gene>
<proteinExistence type="inferred from homology"/>
<dbReference type="InterPro" id="IPR023393">
    <property type="entry name" value="START-like_dom_sf"/>
</dbReference>
<feature type="region of interest" description="Disordered" evidence="2">
    <location>
        <begin position="156"/>
        <end position="184"/>
    </location>
</feature>
<organism evidence="4 5">
    <name type="scientific">Streptosporangium longisporum</name>
    <dbReference type="NCBI Taxonomy" id="46187"/>
    <lineage>
        <taxon>Bacteria</taxon>
        <taxon>Bacillati</taxon>
        <taxon>Actinomycetota</taxon>
        <taxon>Actinomycetes</taxon>
        <taxon>Streptosporangiales</taxon>
        <taxon>Streptosporangiaceae</taxon>
        <taxon>Streptosporangium</taxon>
    </lineage>
</organism>
<feature type="domain" description="Activator of Hsp90 ATPase homologue 1/2-like C-terminal" evidence="3">
    <location>
        <begin position="24"/>
        <end position="156"/>
    </location>
</feature>
<evidence type="ECO:0000259" key="3">
    <source>
        <dbReference type="Pfam" id="PF08327"/>
    </source>
</evidence>